<evidence type="ECO:0000313" key="4">
    <source>
        <dbReference type="EMBL" id="CAG2240300.1"/>
    </source>
</evidence>
<keyword evidence="2" id="KW-0812">Transmembrane</keyword>
<feature type="transmembrane region" description="Helical" evidence="2">
    <location>
        <begin position="14"/>
        <end position="36"/>
    </location>
</feature>
<dbReference type="SMART" id="SM00034">
    <property type="entry name" value="CLECT"/>
    <property type="match status" value="1"/>
</dbReference>
<evidence type="ECO:0000256" key="1">
    <source>
        <dbReference type="ARBA" id="ARBA00023157"/>
    </source>
</evidence>
<dbReference type="Gene3D" id="3.10.100.10">
    <property type="entry name" value="Mannose-Binding Protein A, subunit A"/>
    <property type="match status" value="1"/>
</dbReference>
<organism evidence="4 5">
    <name type="scientific">Mytilus edulis</name>
    <name type="common">Blue mussel</name>
    <dbReference type="NCBI Taxonomy" id="6550"/>
    <lineage>
        <taxon>Eukaryota</taxon>
        <taxon>Metazoa</taxon>
        <taxon>Spiralia</taxon>
        <taxon>Lophotrochozoa</taxon>
        <taxon>Mollusca</taxon>
        <taxon>Bivalvia</taxon>
        <taxon>Autobranchia</taxon>
        <taxon>Pteriomorphia</taxon>
        <taxon>Mytilida</taxon>
        <taxon>Mytiloidea</taxon>
        <taxon>Mytilidae</taxon>
        <taxon>Mytilinae</taxon>
        <taxon>Mytilus</taxon>
    </lineage>
</organism>
<feature type="domain" description="C-type lectin" evidence="3">
    <location>
        <begin position="38"/>
        <end position="153"/>
    </location>
</feature>
<protein>
    <recommendedName>
        <fullName evidence="3">C-type lectin domain-containing protein</fullName>
    </recommendedName>
</protein>
<accession>A0A8S3U9T0</accession>
<evidence type="ECO:0000256" key="2">
    <source>
        <dbReference type="SAM" id="Phobius"/>
    </source>
</evidence>
<dbReference type="PROSITE" id="PS50041">
    <property type="entry name" value="C_TYPE_LECTIN_2"/>
    <property type="match status" value="1"/>
</dbReference>
<dbReference type="PROSITE" id="PS51257">
    <property type="entry name" value="PROKAR_LIPOPROTEIN"/>
    <property type="match status" value="1"/>
</dbReference>
<dbReference type="EMBL" id="CAJPWZ010002555">
    <property type="protein sequence ID" value="CAG2240300.1"/>
    <property type="molecule type" value="Genomic_DNA"/>
</dbReference>
<dbReference type="InterPro" id="IPR018378">
    <property type="entry name" value="C-type_lectin_CS"/>
</dbReference>
<evidence type="ECO:0000313" key="5">
    <source>
        <dbReference type="Proteomes" id="UP000683360"/>
    </source>
</evidence>
<proteinExistence type="predicted"/>
<dbReference type="AlphaFoldDB" id="A0A8S3U9T0"/>
<dbReference type="InterPro" id="IPR001304">
    <property type="entry name" value="C-type_lectin-like"/>
</dbReference>
<evidence type="ECO:0000259" key="3">
    <source>
        <dbReference type="PROSITE" id="PS50041"/>
    </source>
</evidence>
<reference evidence="4" key="1">
    <citation type="submission" date="2021-03" db="EMBL/GenBank/DDBJ databases">
        <authorList>
            <person name="Bekaert M."/>
        </authorList>
    </citation>
    <scope>NUCLEOTIDE SEQUENCE</scope>
</reference>
<dbReference type="Proteomes" id="UP000683360">
    <property type="component" value="Unassembled WGS sequence"/>
</dbReference>
<gene>
    <name evidence="4" type="ORF">MEDL_52629</name>
</gene>
<comment type="caution">
    <text evidence="4">The sequence shown here is derived from an EMBL/GenBank/DDBJ whole genome shotgun (WGS) entry which is preliminary data.</text>
</comment>
<name>A0A8S3U9T0_MYTED</name>
<dbReference type="PANTHER" id="PTHR22803">
    <property type="entry name" value="MANNOSE, PHOSPHOLIPASE, LECTIN RECEPTOR RELATED"/>
    <property type="match status" value="1"/>
</dbReference>
<keyword evidence="2" id="KW-1133">Transmembrane helix</keyword>
<keyword evidence="5" id="KW-1185">Reference proteome</keyword>
<dbReference type="PROSITE" id="PS00615">
    <property type="entry name" value="C_TYPE_LECTIN_1"/>
    <property type="match status" value="1"/>
</dbReference>
<keyword evidence="2" id="KW-0472">Membrane</keyword>
<dbReference type="SUPFAM" id="SSF56436">
    <property type="entry name" value="C-type lectin-like"/>
    <property type="match status" value="1"/>
</dbReference>
<dbReference type="InterPro" id="IPR016187">
    <property type="entry name" value="CTDL_fold"/>
</dbReference>
<dbReference type="InterPro" id="IPR050111">
    <property type="entry name" value="C-type_lectin/snaclec_domain"/>
</dbReference>
<dbReference type="InterPro" id="IPR016186">
    <property type="entry name" value="C-type_lectin-like/link_sf"/>
</dbReference>
<dbReference type="OrthoDB" id="6083465at2759"/>
<sequence>MHNYVRMYERTDNMLYLTIIVGLIGISLAACPAKWLHHGSSCYLLSTDVLDWPTARDICQAYDGGYLAELETKDESDYLETLAKQTDFWLGGKDEVEGHWKWVTSGKNFTFTDWHPGEPNDSHHDEDCLHLYGPHGYHWNDSPCNRLQNYICEAGFKIAGPLIPDIGSAGKK</sequence>
<keyword evidence="1" id="KW-1015">Disulfide bond</keyword>
<dbReference type="Pfam" id="PF00059">
    <property type="entry name" value="Lectin_C"/>
    <property type="match status" value="1"/>
</dbReference>